<gene>
    <name evidence="1" type="ORF">METZ01_LOCUS342487</name>
</gene>
<dbReference type="AlphaFoldDB" id="A0A382QVW1"/>
<organism evidence="1">
    <name type="scientific">marine metagenome</name>
    <dbReference type="NCBI Taxonomy" id="408172"/>
    <lineage>
        <taxon>unclassified sequences</taxon>
        <taxon>metagenomes</taxon>
        <taxon>ecological metagenomes</taxon>
    </lineage>
</organism>
<dbReference type="Gene3D" id="2.60.120.620">
    <property type="entry name" value="q2cbj1_9rhob like domain"/>
    <property type="match status" value="1"/>
</dbReference>
<reference evidence="1" key="1">
    <citation type="submission" date="2018-05" db="EMBL/GenBank/DDBJ databases">
        <authorList>
            <person name="Lanie J.A."/>
            <person name="Ng W.-L."/>
            <person name="Kazmierczak K.M."/>
            <person name="Andrzejewski T.M."/>
            <person name="Davidsen T.M."/>
            <person name="Wayne K.J."/>
            <person name="Tettelin H."/>
            <person name="Glass J.I."/>
            <person name="Rusch D."/>
            <person name="Podicherti R."/>
            <person name="Tsui H.-C.T."/>
            <person name="Winkler M.E."/>
        </authorList>
    </citation>
    <scope>NUCLEOTIDE SEQUENCE</scope>
</reference>
<dbReference type="SUPFAM" id="SSF51197">
    <property type="entry name" value="Clavaminate synthase-like"/>
    <property type="match status" value="1"/>
</dbReference>
<protein>
    <recommendedName>
        <fullName evidence="2">Phytanoyl-CoA dioxygenase</fullName>
    </recommendedName>
</protein>
<dbReference type="EMBL" id="UINC01117300">
    <property type="protein sequence ID" value="SVC89633.1"/>
    <property type="molecule type" value="Genomic_DNA"/>
</dbReference>
<sequence>MKDRLEVSETQREQFRKEGYFILERVLSDHFLELLRGECQHFIDAKDAEMSAQGDEQQGITQKGKRYFIANCFRQQPRLRWFLFSELMADVCRATLGDTTYLFWEQYVVKEAGGKRKR</sequence>
<evidence type="ECO:0008006" key="2">
    <source>
        <dbReference type="Google" id="ProtNLM"/>
    </source>
</evidence>
<proteinExistence type="predicted"/>
<accession>A0A382QVW1</accession>
<evidence type="ECO:0000313" key="1">
    <source>
        <dbReference type="EMBL" id="SVC89633.1"/>
    </source>
</evidence>
<name>A0A382QVW1_9ZZZZ</name>